<dbReference type="InterPro" id="IPR050660">
    <property type="entry name" value="NEK_Ser/Thr_kinase"/>
</dbReference>
<dbReference type="InterPro" id="IPR008271">
    <property type="entry name" value="Ser/Thr_kinase_AS"/>
</dbReference>
<sequence>MSNSHTTTTQRPLFFQRVSQFSSAVSAVNATSRTGNHGSIVGATLLSVIQSKAERRAARYGPHDTYSPVDNLKLEAGKEGDVCVKKSLRSGNLFVVKHSVYRRATAVTRAAHDGQRKSKLPTEAVILKNFVKPHPNIVVLHAYVEDRVERGRFYIYMDACTGGDLFDQMSHWDKRKQSTPKLFLYHAIVQISDAFAFLHHGLRHTTGGCFTQDEAHHAIVHGDVKYENILLDWSRTSVNGLPELVIGDFGHAKLLSDPEPRVDSGTEAWFDPETKALWEAYGPVGQDHRLTTDEKLKVYYEIGKKRSLAGDVYSLGLVFKTMATESPIDSFPAWSVGQDEELLALSREDGLRDLVYGCLRVDPDKRVTMGFDDGAKKGIMGAVNRLRALRDRMVVEEVTLDPTEWFRRPAPVPAQDTRPEID</sequence>
<dbReference type="SUPFAM" id="SSF56112">
    <property type="entry name" value="Protein kinase-like (PK-like)"/>
    <property type="match status" value="1"/>
</dbReference>
<evidence type="ECO:0000256" key="1">
    <source>
        <dbReference type="ARBA" id="ARBA00012513"/>
    </source>
</evidence>
<dbReference type="InterPro" id="IPR011009">
    <property type="entry name" value="Kinase-like_dom_sf"/>
</dbReference>
<dbReference type="PROSITE" id="PS00108">
    <property type="entry name" value="PROTEIN_KINASE_ST"/>
    <property type="match status" value="1"/>
</dbReference>
<keyword evidence="4" id="KW-0547">Nucleotide-binding</keyword>
<evidence type="ECO:0000256" key="7">
    <source>
        <dbReference type="ARBA" id="ARBA00047899"/>
    </source>
</evidence>
<evidence type="ECO:0000259" key="9">
    <source>
        <dbReference type="PROSITE" id="PS50011"/>
    </source>
</evidence>
<protein>
    <recommendedName>
        <fullName evidence="1">non-specific serine/threonine protein kinase</fullName>
        <ecNumber evidence="1">2.7.11.1</ecNumber>
    </recommendedName>
</protein>
<dbReference type="GO" id="GO:0005634">
    <property type="term" value="C:nucleus"/>
    <property type="evidence" value="ECO:0007669"/>
    <property type="project" value="TreeGrafter"/>
</dbReference>
<keyword evidence="11" id="KW-1185">Reference proteome</keyword>
<keyword evidence="5" id="KW-0418">Kinase</keyword>
<dbReference type="InterPro" id="IPR000719">
    <property type="entry name" value="Prot_kinase_dom"/>
</dbReference>
<dbReference type="Gene3D" id="1.10.510.10">
    <property type="entry name" value="Transferase(Phosphotransferase) domain 1"/>
    <property type="match status" value="1"/>
</dbReference>
<dbReference type="PROSITE" id="PS50011">
    <property type="entry name" value="PROTEIN_KINASE_DOM"/>
    <property type="match status" value="1"/>
</dbReference>
<gene>
    <name evidence="10" type="ORF">CERZMDRAFT_101254</name>
</gene>
<reference evidence="10" key="1">
    <citation type="journal article" date="2020" name="Stud. Mycol.">
        <title>101 Dothideomycetes genomes: a test case for predicting lifestyles and emergence of pathogens.</title>
        <authorList>
            <person name="Haridas S."/>
            <person name="Albert R."/>
            <person name="Binder M."/>
            <person name="Bloem J."/>
            <person name="Labutti K."/>
            <person name="Salamov A."/>
            <person name="Andreopoulos B."/>
            <person name="Baker S."/>
            <person name="Barry K."/>
            <person name="Bills G."/>
            <person name="Bluhm B."/>
            <person name="Cannon C."/>
            <person name="Castanera R."/>
            <person name="Culley D."/>
            <person name="Daum C."/>
            <person name="Ezra D."/>
            <person name="Gonzalez J."/>
            <person name="Henrissat B."/>
            <person name="Kuo A."/>
            <person name="Liang C."/>
            <person name="Lipzen A."/>
            <person name="Lutzoni F."/>
            <person name="Magnuson J."/>
            <person name="Mondo S."/>
            <person name="Nolan M."/>
            <person name="Ohm R."/>
            <person name="Pangilinan J."/>
            <person name="Park H.-J."/>
            <person name="Ramirez L."/>
            <person name="Alfaro M."/>
            <person name="Sun H."/>
            <person name="Tritt A."/>
            <person name="Yoshinaga Y."/>
            <person name="Zwiers L.-H."/>
            <person name="Turgeon B."/>
            <person name="Goodwin S."/>
            <person name="Spatafora J."/>
            <person name="Crous P."/>
            <person name="Grigoriev I."/>
        </authorList>
    </citation>
    <scope>NUCLEOTIDE SEQUENCE</scope>
    <source>
        <strain evidence="10">SCOH1-5</strain>
    </source>
</reference>
<dbReference type="AlphaFoldDB" id="A0A6A6F3K5"/>
<dbReference type="GO" id="GO:0004674">
    <property type="term" value="F:protein serine/threonine kinase activity"/>
    <property type="evidence" value="ECO:0007669"/>
    <property type="project" value="UniProtKB-KW"/>
</dbReference>
<dbReference type="EC" id="2.7.11.1" evidence="1"/>
<name>A0A6A6F3K5_9PEZI</name>
<evidence type="ECO:0000256" key="3">
    <source>
        <dbReference type="ARBA" id="ARBA00022679"/>
    </source>
</evidence>
<dbReference type="Gene3D" id="3.30.200.20">
    <property type="entry name" value="Phosphorylase Kinase, domain 1"/>
    <property type="match status" value="1"/>
</dbReference>
<dbReference type="Proteomes" id="UP000799539">
    <property type="component" value="Unassembled WGS sequence"/>
</dbReference>
<evidence type="ECO:0000256" key="2">
    <source>
        <dbReference type="ARBA" id="ARBA00022527"/>
    </source>
</evidence>
<evidence type="ECO:0000256" key="4">
    <source>
        <dbReference type="ARBA" id="ARBA00022741"/>
    </source>
</evidence>
<dbReference type="OrthoDB" id="310217at2759"/>
<proteinExistence type="predicted"/>
<keyword evidence="6" id="KW-0067">ATP-binding</keyword>
<comment type="catalytic activity">
    <reaction evidence="8">
        <text>L-seryl-[protein] + ATP = O-phospho-L-seryl-[protein] + ADP + H(+)</text>
        <dbReference type="Rhea" id="RHEA:17989"/>
        <dbReference type="Rhea" id="RHEA-COMP:9863"/>
        <dbReference type="Rhea" id="RHEA-COMP:11604"/>
        <dbReference type="ChEBI" id="CHEBI:15378"/>
        <dbReference type="ChEBI" id="CHEBI:29999"/>
        <dbReference type="ChEBI" id="CHEBI:30616"/>
        <dbReference type="ChEBI" id="CHEBI:83421"/>
        <dbReference type="ChEBI" id="CHEBI:456216"/>
        <dbReference type="EC" id="2.7.11.1"/>
    </reaction>
</comment>
<keyword evidence="3" id="KW-0808">Transferase</keyword>
<dbReference type="PANTHER" id="PTHR43671:SF98">
    <property type="entry name" value="SERINE_THREONINE-PROTEIN KINASE NEK11"/>
    <property type="match status" value="1"/>
</dbReference>
<comment type="catalytic activity">
    <reaction evidence="7">
        <text>L-threonyl-[protein] + ATP = O-phospho-L-threonyl-[protein] + ADP + H(+)</text>
        <dbReference type="Rhea" id="RHEA:46608"/>
        <dbReference type="Rhea" id="RHEA-COMP:11060"/>
        <dbReference type="Rhea" id="RHEA-COMP:11605"/>
        <dbReference type="ChEBI" id="CHEBI:15378"/>
        <dbReference type="ChEBI" id="CHEBI:30013"/>
        <dbReference type="ChEBI" id="CHEBI:30616"/>
        <dbReference type="ChEBI" id="CHEBI:61977"/>
        <dbReference type="ChEBI" id="CHEBI:456216"/>
        <dbReference type="EC" id="2.7.11.1"/>
    </reaction>
</comment>
<dbReference type="EMBL" id="ML992693">
    <property type="protein sequence ID" value="KAF2208505.1"/>
    <property type="molecule type" value="Genomic_DNA"/>
</dbReference>
<dbReference type="Pfam" id="PF00069">
    <property type="entry name" value="Pkinase"/>
    <property type="match status" value="1"/>
</dbReference>
<evidence type="ECO:0000313" key="10">
    <source>
        <dbReference type="EMBL" id="KAF2208505.1"/>
    </source>
</evidence>
<evidence type="ECO:0000256" key="8">
    <source>
        <dbReference type="ARBA" id="ARBA00048679"/>
    </source>
</evidence>
<dbReference type="PANTHER" id="PTHR43671">
    <property type="entry name" value="SERINE/THREONINE-PROTEIN KINASE NEK"/>
    <property type="match status" value="1"/>
</dbReference>
<dbReference type="CDD" id="cd00180">
    <property type="entry name" value="PKc"/>
    <property type="match status" value="1"/>
</dbReference>
<dbReference type="SMART" id="SM00220">
    <property type="entry name" value="S_TKc"/>
    <property type="match status" value="1"/>
</dbReference>
<feature type="domain" description="Protein kinase" evidence="9">
    <location>
        <begin position="68"/>
        <end position="379"/>
    </location>
</feature>
<organism evidence="10 11">
    <name type="scientific">Cercospora zeae-maydis SCOH1-5</name>
    <dbReference type="NCBI Taxonomy" id="717836"/>
    <lineage>
        <taxon>Eukaryota</taxon>
        <taxon>Fungi</taxon>
        <taxon>Dikarya</taxon>
        <taxon>Ascomycota</taxon>
        <taxon>Pezizomycotina</taxon>
        <taxon>Dothideomycetes</taxon>
        <taxon>Dothideomycetidae</taxon>
        <taxon>Mycosphaerellales</taxon>
        <taxon>Mycosphaerellaceae</taxon>
        <taxon>Cercospora</taxon>
    </lineage>
</organism>
<dbReference type="GO" id="GO:0005524">
    <property type="term" value="F:ATP binding"/>
    <property type="evidence" value="ECO:0007669"/>
    <property type="project" value="UniProtKB-KW"/>
</dbReference>
<evidence type="ECO:0000313" key="11">
    <source>
        <dbReference type="Proteomes" id="UP000799539"/>
    </source>
</evidence>
<accession>A0A6A6F3K5</accession>
<keyword evidence="2" id="KW-0723">Serine/threonine-protein kinase</keyword>
<evidence type="ECO:0000256" key="6">
    <source>
        <dbReference type="ARBA" id="ARBA00022840"/>
    </source>
</evidence>
<evidence type="ECO:0000256" key="5">
    <source>
        <dbReference type="ARBA" id="ARBA00022777"/>
    </source>
</evidence>